<dbReference type="EMBL" id="ACKX01000010">
    <property type="protein sequence ID" value="EEJ52655.1"/>
    <property type="molecule type" value="Genomic_DNA"/>
</dbReference>
<protein>
    <submittedName>
        <fullName evidence="1">Uncharacterized protein</fullName>
    </submittedName>
</protein>
<evidence type="ECO:0000313" key="2">
    <source>
        <dbReference type="Proteomes" id="UP000004121"/>
    </source>
</evidence>
<accession>C2KUA4</accession>
<name>C2KUA4_9FIRM</name>
<dbReference type="Proteomes" id="UP000004121">
    <property type="component" value="Unassembled WGS sequence"/>
</dbReference>
<gene>
    <name evidence="1" type="ORF">HMPREF6123_0073</name>
</gene>
<evidence type="ECO:0000313" key="1">
    <source>
        <dbReference type="EMBL" id="EEJ52655.1"/>
    </source>
</evidence>
<reference evidence="1 2" key="1">
    <citation type="submission" date="2009-04" db="EMBL/GenBank/DDBJ databases">
        <authorList>
            <person name="Qin X."/>
            <person name="Bachman B."/>
            <person name="Battles P."/>
            <person name="Bell A."/>
            <person name="Bess C."/>
            <person name="Bickham C."/>
            <person name="Chaboub L."/>
            <person name="Chen D."/>
            <person name="Coyle M."/>
            <person name="Deiros D.R."/>
            <person name="Dinh H."/>
            <person name="Forbes L."/>
            <person name="Fowler G."/>
            <person name="Francisco L."/>
            <person name="Fu Q."/>
            <person name="Gubbala S."/>
            <person name="Hale W."/>
            <person name="Han Y."/>
            <person name="Hemphill L."/>
            <person name="Highlander S.K."/>
            <person name="Hirani K."/>
            <person name="Hogues M."/>
            <person name="Jackson L."/>
            <person name="Jakkamsetti A."/>
            <person name="Javaid M."/>
            <person name="Jiang H."/>
            <person name="Korchina V."/>
            <person name="Kovar C."/>
            <person name="Lara F."/>
            <person name="Lee S."/>
            <person name="Mata R."/>
            <person name="Mathew T."/>
            <person name="Moen C."/>
            <person name="Morales K."/>
            <person name="Munidasa M."/>
            <person name="Nazareth L."/>
            <person name="Ngo R."/>
            <person name="Nguyen L."/>
            <person name="Okwuonu G."/>
            <person name="Ongeri F."/>
            <person name="Patil S."/>
            <person name="Petrosino J."/>
            <person name="Pham C."/>
            <person name="Pham P."/>
            <person name="Pu L.-L."/>
            <person name="Puazo M."/>
            <person name="Raj R."/>
            <person name="Reid J."/>
            <person name="Rouhana J."/>
            <person name="Saada N."/>
            <person name="Shang Y."/>
            <person name="Simmons D."/>
            <person name="Thornton R."/>
            <person name="Warren J."/>
            <person name="Weissenberger G."/>
            <person name="Zhang J."/>
            <person name="Zhang L."/>
            <person name="Zhou C."/>
            <person name="Zhu D."/>
            <person name="Muzny D."/>
            <person name="Worley K."/>
            <person name="Gibbs R."/>
        </authorList>
    </citation>
    <scope>NUCLEOTIDE SEQUENCE [LARGE SCALE GENOMIC DNA]</scope>
    <source>
        <strain evidence="1 2">F0268</strain>
    </source>
</reference>
<proteinExistence type="predicted"/>
<dbReference type="HOGENOM" id="CLU_1033801_0_0_9"/>
<keyword evidence="2" id="KW-1185">Reference proteome</keyword>
<organism evidence="1 2">
    <name type="scientific">Oribacterium sinus F0268</name>
    <dbReference type="NCBI Taxonomy" id="585501"/>
    <lineage>
        <taxon>Bacteria</taxon>
        <taxon>Bacillati</taxon>
        <taxon>Bacillota</taxon>
        <taxon>Clostridia</taxon>
        <taxon>Lachnospirales</taxon>
        <taxon>Lachnospiraceae</taxon>
        <taxon>Oribacterium</taxon>
    </lineage>
</organism>
<sequence length="269" mass="31234">MSEEQGYINFTDSINNIARAGADFFYKKKNESYAETLILEMLAFGTGLYYSDKKVKFNETVDNKKSEANSSTNNKNKFDIIKNVFMEYWSKSLKLILEDGLKEKKFDIELTEANIILVELISVMYTVISFSLKDTAILGSVKRMIVDCGTAGLNQVKNIFRKYDESYSLCMEDLLDLRVEQYKPVILGKVIPIGFCRFQDYDTSDNQKRIATAFEDFSIYEIEAETFADLDNLRILYVVDIFRVMKYNSIFNSVEEIFYSFYTEVDKII</sequence>
<dbReference type="AlphaFoldDB" id="C2KUA4"/>
<comment type="caution">
    <text evidence="1">The sequence shown here is derived from an EMBL/GenBank/DDBJ whole genome shotgun (WGS) entry which is preliminary data.</text>
</comment>
<dbReference type="STRING" id="585501.HMPREF6123_0073"/>
<dbReference type="InParanoid" id="C2KUA4"/>